<evidence type="ECO:0000256" key="1">
    <source>
        <dbReference type="SAM" id="MobiDB-lite"/>
    </source>
</evidence>
<feature type="compositionally biased region" description="Basic and acidic residues" evidence="1">
    <location>
        <begin position="67"/>
        <end position="78"/>
    </location>
</feature>
<sequence length="283" mass="32070">MESTSAFGELPDRGIGREHLITAEELSQSGLREQSKQSHGEGGEERRQPARPQPTSWRSMASTGEGKNLKEGNCDGRKKTTTTDLIAHSARSFCFLYGSMEKKPEWSRERTNIPRKEQHKETTYVSFQDSAAEDRGTREELWDPEQILFVEDSDVNEILEKMKEVFREEIGELKGYVHKIRMNTGAVAVKHNVRKVPIVVREEASGMLKDMIREGAQQTEKAIIRQGAEESSCKQVCCQIEDPARSHQAGQDSVRLSSDIEFQQLDPRAFQKQIAAMKILEGF</sequence>
<proteinExistence type="predicted"/>
<dbReference type="EMBL" id="JANPWB010000004">
    <property type="protein sequence ID" value="KAJ1192446.1"/>
    <property type="molecule type" value="Genomic_DNA"/>
</dbReference>
<gene>
    <name evidence="2" type="ORF">NDU88_001753</name>
</gene>
<evidence type="ECO:0000313" key="2">
    <source>
        <dbReference type="EMBL" id="KAJ1192446.1"/>
    </source>
</evidence>
<dbReference type="AlphaFoldDB" id="A0AAV7UVK5"/>
<feature type="compositionally biased region" description="Polar residues" evidence="1">
    <location>
        <begin position="53"/>
        <end position="62"/>
    </location>
</feature>
<feature type="compositionally biased region" description="Basic and acidic residues" evidence="1">
    <location>
        <begin position="10"/>
        <end position="22"/>
    </location>
</feature>
<protein>
    <submittedName>
        <fullName evidence="2">Uncharacterized protein</fullName>
    </submittedName>
</protein>
<feature type="region of interest" description="Disordered" evidence="1">
    <location>
        <begin position="118"/>
        <end position="138"/>
    </location>
</feature>
<comment type="caution">
    <text evidence="2">The sequence shown here is derived from an EMBL/GenBank/DDBJ whole genome shotgun (WGS) entry which is preliminary data.</text>
</comment>
<accession>A0AAV7UVK5</accession>
<name>A0AAV7UVK5_PLEWA</name>
<organism evidence="2 3">
    <name type="scientific">Pleurodeles waltl</name>
    <name type="common">Iberian ribbed newt</name>
    <dbReference type="NCBI Taxonomy" id="8319"/>
    <lineage>
        <taxon>Eukaryota</taxon>
        <taxon>Metazoa</taxon>
        <taxon>Chordata</taxon>
        <taxon>Craniata</taxon>
        <taxon>Vertebrata</taxon>
        <taxon>Euteleostomi</taxon>
        <taxon>Amphibia</taxon>
        <taxon>Batrachia</taxon>
        <taxon>Caudata</taxon>
        <taxon>Salamandroidea</taxon>
        <taxon>Salamandridae</taxon>
        <taxon>Pleurodelinae</taxon>
        <taxon>Pleurodeles</taxon>
    </lineage>
</organism>
<evidence type="ECO:0000313" key="3">
    <source>
        <dbReference type="Proteomes" id="UP001066276"/>
    </source>
</evidence>
<dbReference type="Proteomes" id="UP001066276">
    <property type="component" value="Chromosome 2_2"/>
</dbReference>
<reference evidence="2" key="1">
    <citation type="journal article" date="2022" name="bioRxiv">
        <title>Sequencing and chromosome-scale assembly of the giantPleurodeles waltlgenome.</title>
        <authorList>
            <person name="Brown T."/>
            <person name="Elewa A."/>
            <person name="Iarovenko S."/>
            <person name="Subramanian E."/>
            <person name="Araus A.J."/>
            <person name="Petzold A."/>
            <person name="Susuki M."/>
            <person name="Suzuki K.-i.T."/>
            <person name="Hayashi T."/>
            <person name="Toyoda A."/>
            <person name="Oliveira C."/>
            <person name="Osipova E."/>
            <person name="Leigh N.D."/>
            <person name="Simon A."/>
            <person name="Yun M.H."/>
        </authorList>
    </citation>
    <scope>NUCLEOTIDE SEQUENCE</scope>
    <source>
        <strain evidence="2">20211129_DDA</strain>
        <tissue evidence="2">Liver</tissue>
    </source>
</reference>
<keyword evidence="3" id="KW-1185">Reference proteome</keyword>
<feature type="region of interest" description="Disordered" evidence="1">
    <location>
        <begin position="1"/>
        <end position="79"/>
    </location>
</feature>
<feature type="compositionally biased region" description="Basic and acidic residues" evidence="1">
    <location>
        <begin position="33"/>
        <end position="48"/>
    </location>
</feature>